<dbReference type="PANTHER" id="PTHR47691">
    <property type="entry name" value="REGULATOR-RELATED"/>
    <property type="match status" value="1"/>
</dbReference>
<dbReference type="InterPro" id="IPR011990">
    <property type="entry name" value="TPR-like_helical_dom_sf"/>
</dbReference>
<evidence type="ECO:0000256" key="1">
    <source>
        <dbReference type="ARBA" id="ARBA00005820"/>
    </source>
</evidence>
<dbReference type="Pfam" id="PF03704">
    <property type="entry name" value="BTAD"/>
    <property type="match status" value="1"/>
</dbReference>
<comment type="caution">
    <text evidence="5">The sequence shown here is derived from an EMBL/GenBank/DDBJ whole genome shotgun (WGS) entry which is preliminary data.</text>
</comment>
<feature type="domain" description="Bacterial transcriptional activator" evidence="4">
    <location>
        <begin position="105"/>
        <end position="245"/>
    </location>
</feature>
<proteinExistence type="inferred from homology"/>
<feature type="domain" description="OmpR/PhoB-type" evidence="3">
    <location>
        <begin position="28"/>
        <end position="100"/>
    </location>
</feature>
<dbReference type="SUPFAM" id="SSF46894">
    <property type="entry name" value="C-terminal effector domain of the bipartite response regulators"/>
    <property type="match status" value="1"/>
</dbReference>
<organism evidence="5 6">
    <name type="scientific">Kineococcus endophyticus</name>
    <dbReference type="NCBI Taxonomy" id="1181883"/>
    <lineage>
        <taxon>Bacteria</taxon>
        <taxon>Bacillati</taxon>
        <taxon>Actinomycetota</taxon>
        <taxon>Actinomycetes</taxon>
        <taxon>Kineosporiales</taxon>
        <taxon>Kineosporiaceae</taxon>
        <taxon>Kineococcus</taxon>
    </lineage>
</organism>
<evidence type="ECO:0000313" key="5">
    <source>
        <dbReference type="EMBL" id="MEW9264939.1"/>
    </source>
</evidence>
<gene>
    <name evidence="5" type="ORF">AB1207_09285</name>
</gene>
<dbReference type="SUPFAM" id="SSF52540">
    <property type="entry name" value="P-loop containing nucleoside triphosphate hydrolases"/>
    <property type="match status" value="1"/>
</dbReference>
<reference evidence="5 6" key="1">
    <citation type="submission" date="2024-07" db="EMBL/GenBank/DDBJ databases">
        <authorList>
            <person name="Thanompreechachai J."/>
            <person name="Duangmal K."/>
        </authorList>
    </citation>
    <scope>NUCLEOTIDE SEQUENCE [LARGE SCALE GENOMIC DNA]</scope>
    <source>
        <strain evidence="5 6">KCTC 19886</strain>
    </source>
</reference>
<dbReference type="InterPro" id="IPR049945">
    <property type="entry name" value="AAA_22"/>
</dbReference>
<dbReference type="InterPro" id="IPR058852">
    <property type="entry name" value="HTH_77"/>
</dbReference>
<dbReference type="Gene3D" id="3.40.50.300">
    <property type="entry name" value="P-loop containing nucleotide triphosphate hydrolases"/>
    <property type="match status" value="1"/>
</dbReference>
<dbReference type="SMART" id="SM01043">
    <property type="entry name" value="BTAD"/>
    <property type="match status" value="1"/>
</dbReference>
<dbReference type="InterPro" id="IPR036388">
    <property type="entry name" value="WH-like_DNA-bd_sf"/>
</dbReference>
<dbReference type="Pfam" id="PF13401">
    <property type="entry name" value="AAA_22"/>
    <property type="match status" value="1"/>
</dbReference>
<keyword evidence="2" id="KW-0238">DNA-binding</keyword>
<protein>
    <submittedName>
        <fullName evidence="5">BTAD domain-containing putative transcriptional regulator</fullName>
    </submittedName>
</protein>
<dbReference type="PANTHER" id="PTHR47691:SF3">
    <property type="entry name" value="HTH-TYPE TRANSCRIPTIONAL REGULATOR RV0890C-RELATED"/>
    <property type="match status" value="1"/>
</dbReference>
<keyword evidence="6" id="KW-1185">Reference proteome</keyword>
<dbReference type="EMBL" id="JBFNQN010000005">
    <property type="protein sequence ID" value="MEW9264939.1"/>
    <property type="molecule type" value="Genomic_DNA"/>
</dbReference>
<dbReference type="InterPro" id="IPR016032">
    <property type="entry name" value="Sig_transdc_resp-reg_C-effctor"/>
</dbReference>
<dbReference type="SMART" id="SM00862">
    <property type="entry name" value="Trans_reg_C"/>
    <property type="match status" value="1"/>
</dbReference>
<dbReference type="SUPFAM" id="SSF48452">
    <property type="entry name" value="TPR-like"/>
    <property type="match status" value="1"/>
</dbReference>
<name>A0ABV3P5P0_9ACTN</name>
<dbReference type="Pfam" id="PF25872">
    <property type="entry name" value="HTH_77"/>
    <property type="match status" value="1"/>
</dbReference>
<comment type="similarity">
    <text evidence="1">Belongs to the AfsR/DnrI/RedD regulatory family.</text>
</comment>
<sequence>MAVPVSAPVSASLRIELLGPLRVEAADGTEVAVAGTRLRLLLAELALRAGRPVATGVLEDLLWSGDGPTGPGALQSLVSRLRRTLGTAATVEAGPAGYALRGVAVDVPEVEAAFAQGHAELRAGRPDRAEAVLDAALGRWRGPLAEIASAPDAVRLEESRLEAVADRAAARLALGRTDGLAAELEGLLRAHPVRERLAELLVRVLAAEGRSAEALAAYEGTRRLLAEQFGTDPSAGLREAHRVALAVGDTASAAPVPGPPPARPLTSFVGRQDDVVRVRGLLEEVRCVTVVGPGGAGKTRLSTEVAAGLTAAGTAVAVVALAPVAEGADVLGAVAAAVGARDTGRDRRPVADADQRSRVVAALGGGRTVLVLDNCEHLLDDVAHLVEDFLHACPALVVLATSREALGVEGEVLHPLGPLPRTAALQLFTDRAAAVSPGFSLTDPADRAVVQQVVDRLDGLPLALELAAARVRTMTPADLLGRLSDRFRLLTGGRRTAVARHRTLRAVVDWSWELLAADEKVLLQRLSVFHAPVAVDAAAAVAADLGDELTVADLLGSLVEKSLLQLRPGPVARYALLETIREYGADRLAASGQVEAVLEARTRWAEGVAAGAASGLRGPAQLAWSQRLDAEADDLLAALRHLAAAGLAERALRTTVPVALWWSALGRHAEVREWTTVARSAGPTGTPLDLVGEALEVVNGLMEGQGEWEAGRVRMQALHRALDDGTGGGSDPLSVLLAVFLDRFSVETEGVWFDVARDPRVQPFLAEPPADPWLTALVHLMCAAGAENDGDVCAMAHHAGRSADGFAAAGESWGRAGALRLLAQHAVVTGDLDLAERRYRQAGDLVAPFGNADDEVQLRMRLVDVLQRRGAAAEAAEEVRRMEAVAAAASTTTRTWLVLAQVASLRGRGRHDEARALVDGQLADLADRGRTGVWEHERAGLLAAAAHVLLEGAGPERDRVRAVLAEAVDLALGTHDMPIVAMVAVAVARWRLQEGDTAGAARVLGTAANLRGAEDPTEPEVQRVRAALEADGSPALAALYAAARDQDREAAVADLRAAVGMAAGVAGDQARRV</sequence>
<evidence type="ECO:0000313" key="6">
    <source>
        <dbReference type="Proteomes" id="UP001555826"/>
    </source>
</evidence>
<dbReference type="Proteomes" id="UP001555826">
    <property type="component" value="Unassembled WGS sequence"/>
</dbReference>
<dbReference type="CDD" id="cd15831">
    <property type="entry name" value="BTAD"/>
    <property type="match status" value="1"/>
</dbReference>
<evidence type="ECO:0000259" key="4">
    <source>
        <dbReference type="SMART" id="SM01043"/>
    </source>
</evidence>
<dbReference type="InterPro" id="IPR005158">
    <property type="entry name" value="BTAD"/>
</dbReference>
<dbReference type="RefSeq" id="WP_367637784.1">
    <property type="nucleotide sequence ID" value="NZ_JBFNQN010000005.1"/>
</dbReference>
<dbReference type="Gene3D" id="1.25.40.10">
    <property type="entry name" value="Tetratricopeptide repeat domain"/>
    <property type="match status" value="1"/>
</dbReference>
<dbReference type="InterPro" id="IPR027417">
    <property type="entry name" value="P-loop_NTPase"/>
</dbReference>
<evidence type="ECO:0000256" key="2">
    <source>
        <dbReference type="ARBA" id="ARBA00023125"/>
    </source>
</evidence>
<dbReference type="InterPro" id="IPR001867">
    <property type="entry name" value="OmpR/PhoB-type_DNA-bd"/>
</dbReference>
<accession>A0ABV3P5P0</accession>
<dbReference type="Gene3D" id="1.10.10.10">
    <property type="entry name" value="Winged helix-like DNA-binding domain superfamily/Winged helix DNA-binding domain"/>
    <property type="match status" value="1"/>
</dbReference>
<evidence type="ECO:0000259" key="3">
    <source>
        <dbReference type="SMART" id="SM00862"/>
    </source>
</evidence>